<dbReference type="Pfam" id="PF14009">
    <property type="entry name" value="PADRE"/>
    <property type="match status" value="1"/>
</dbReference>
<name>A9NUA9_PICSI</name>
<dbReference type="PANTHER" id="PTHR33052">
    <property type="entry name" value="DUF4228 DOMAIN PROTEIN-RELATED"/>
    <property type="match status" value="1"/>
</dbReference>
<dbReference type="EMBL" id="EF084911">
    <property type="protein sequence ID" value="ABK24220.1"/>
    <property type="molecule type" value="mRNA"/>
</dbReference>
<reference evidence="1" key="1">
    <citation type="journal article" date="2008" name="BMC Genomics">
        <title>A conifer genomics resource of 200,000 spruce (Picea spp.) ESTs and 6,464 high-quality, sequence-finished full-length cDNAs for Sitka spruce (Picea sitchensis).</title>
        <authorList>
            <person name="Ralph S.G."/>
            <person name="Chun H.J."/>
            <person name="Kolosova N."/>
            <person name="Cooper D."/>
            <person name="Oddy C."/>
            <person name="Ritland C.E."/>
            <person name="Kirkpatrick R."/>
            <person name="Moore R."/>
            <person name="Barber S."/>
            <person name="Holt R.A."/>
            <person name="Jones S.J."/>
            <person name="Marra M.A."/>
            <person name="Douglas C.J."/>
            <person name="Ritland K."/>
            <person name="Bohlmann J."/>
        </authorList>
    </citation>
    <scope>NUCLEOTIDE SEQUENCE</scope>
    <source>
        <tissue evidence="1">Bark</tissue>
    </source>
</reference>
<proteinExistence type="evidence at transcript level"/>
<dbReference type="OMA" id="ALFRIGC"/>
<accession>A9NUA9</accession>
<protein>
    <submittedName>
        <fullName evidence="1">Uncharacterized protein</fullName>
    </submittedName>
</protein>
<organism evidence="1">
    <name type="scientific">Picea sitchensis</name>
    <name type="common">Sitka spruce</name>
    <name type="synonym">Pinus sitchensis</name>
    <dbReference type="NCBI Taxonomy" id="3332"/>
    <lineage>
        <taxon>Eukaryota</taxon>
        <taxon>Viridiplantae</taxon>
        <taxon>Streptophyta</taxon>
        <taxon>Embryophyta</taxon>
        <taxon>Tracheophyta</taxon>
        <taxon>Spermatophyta</taxon>
        <taxon>Pinopsida</taxon>
        <taxon>Pinidae</taxon>
        <taxon>Conifers I</taxon>
        <taxon>Pinales</taxon>
        <taxon>Pinaceae</taxon>
        <taxon>Picea</taxon>
    </lineage>
</organism>
<dbReference type="InterPro" id="IPR025322">
    <property type="entry name" value="PADRE_dom"/>
</dbReference>
<evidence type="ECO:0000313" key="1">
    <source>
        <dbReference type="EMBL" id="ABK24220.1"/>
    </source>
</evidence>
<dbReference type="AlphaFoldDB" id="A9NUA9"/>
<sequence length="182" mass="20127">MGSCVSSNATSSSVPAATAKLILTDGSIQEVSEELRSQEILRGYPGHFICNSDGFYAGQNISQVLGDDDQMQIGQLYFLLPQRKLQFVLTVSDMASLLFKINNAWVSAQKKKKRLSRRLSCGFGKAEAQVQPFFDIHSQHECGQDCRSSSVCCMCKRPNIPISTNRGRLQCLSKLQTILETV</sequence>